<evidence type="ECO:0000313" key="1">
    <source>
        <dbReference type="EMBL" id="CAK9324413.1"/>
    </source>
</evidence>
<sequence>MNFLPKLYKLSFVVTLNSSMYVLRDGLIFLELDGMIRTKRLRDQQIQLSLYQLLISSSQTSLSSPTISGRIYKWNKVKFITIRSTHLCGQTSLFDTVRNMKIQNKYYACIEFLTVFCPVQMGSLICKRMKEYTNKQIQRTQRVGFLIKGAKD</sequence>
<name>A0ABP0YYD2_9ROSI</name>
<protein>
    <submittedName>
        <fullName evidence="1">Uncharacterized protein</fullName>
    </submittedName>
</protein>
<dbReference type="EMBL" id="OZ021740">
    <property type="protein sequence ID" value="CAK9324413.1"/>
    <property type="molecule type" value="Genomic_DNA"/>
</dbReference>
<keyword evidence="2" id="KW-1185">Reference proteome</keyword>
<proteinExistence type="predicted"/>
<organism evidence="1 2">
    <name type="scientific">Citrullus colocynthis</name>
    <name type="common">colocynth</name>
    <dbReference type="NCBI Taxonomy" id="252529"/>
    <lineage>
        <taxon>Eukaryota</taxon>
        <taxon>Viridiplantae</taxon>
        <taxon>Streptophyta</taxon>
        <taxon>Embryophyta</taxon>
        <taxon>Tracheophyta</taxon>
        <taxon>Spermatophyta</taxon>
        <taxon>Magnoliopsida</taxon>
        <taxon>eudicotyledons</taxon>
        <taxon>Gunneridae</taxon>
        <taxon>Pentapetalae</taxon>
        <taxon>rosids</taxon>
        <taxon>fabids</taxon>
        <taxon>Cucurbitales</taxon>
        <taxon>Cucurbitaceae</taxon>
        <taxon>Benincaseae</taxon>
        <taxon>Citrullus</taxon>
    </lineage>
</organism>
<reference evidence="1 2" key="1">
    <citation type="submission" date="2024-03" db="EMBL/GenBank/DDBJ databases">
        <authorList>
            <person name="Gkanogiannis A."/>
            <person name="Becerra Lopez-Lavalle L."/>
        </authorList>
    </citation>
    <scope>NUCLEOTIDE SEQUENCE [LARGE SCALE GENOMIC DNA]</scope>
</reference>
<accession>A0ABP0YYD2</accession>
<gene>
    <name evidence="1" type="ORF">CITCOLO1_LOCUS16647</name>
</gene>
<dbReference type="Proteomes" id="UP001642487">
    <property type="component" value="Chromosome 6"/>
</dbReference>
<evidence type="ECO:0000313" key="2">
    <source>
        <dbReference type="Proteomes" id="UP001642487"/>
    </source>
</evidence>